<dbReference type="InterPro" id="IPR050879">
    <property type="entry name" value="Acyltransferase_3"/>
</dbReference>
<feature type="transmembrane region" description="Helical" evidence="1">
    <location>
        <begin position="222"/>
        <end position="242"/>
    </location>
</feature>
<keyword evidence="1" id="KW-0472">Membrane</keyword>
<dbReference type="Proteomes" id="UP000294664">
    <property type="component" value="Unassembled WGS sequence"/>
</dbReference>
<feature type="transmembrane region" description="Helical" evidence="1">
    <location>
        <begin position="49"/>
        <end position="67"/>
    </location>
</feature>
<evidence type="ECO:0000256" key="1">
    <source>
        <dbReference type="SAM" id="Phobius"/>
    </source>
</evidence>
<comment type="caution">
    <text evidence="3">The sequence shown here is derived from an EMBL/GenBank/DDBJ whole genome shotgun (WGS) entry which is preliminary data.</text>
</comment>
<dbReference type="AlphaFoldDB" id="A0A4V2UY42"/>
<accession>A0A4V2UY42</accession>
<keyword evidence="1" id="KW-1133">Transmembrane helix</keyword>
<dbReference type="OrthoDB" id="9796461at2"/>
<feature type="transmembrane region" description="Helical" evidence="1">
    <location>
        <begin position="148"/>
        <end position="176"/>
    </location>
</feature>
<feature type="transmembrane region" description="Helical" evidence="1">
    <location>
        <begin position="320"/>
        <end position="338"/>
    </location>
</feature>
<dbReference type="InterPro" id="IPR002656">
    <property type="entry name" value="Acyl_transf_3_dom"/>
</dbReference>
<feature type="domain" description="Acyltransferase 3" evidence="2">
    <location>
        <begin position="10"/>
        <end position="336"/>
    </location>
</feature>
<feature type="transmembrane region" description="Helical" evidence="1">
    <location>
        <begin position="196"/>
        <end position="215"/>
    </location>
</feature>
<dbReference type="RefSeq" id="WP_132030475.1">
    <property type="nucleotide sequence ID" value="NZ_SMAI01000003.1"/>
</dbReference>
<dbReference type="GO" id="GO:0016747">
    <property type="term" value="F:acyltransferase activity, transferring groups other than amino-acyl groups"/>
    <property type="evidence" value="ECO:0007669"/>
    <property type="project" value="InterPro"/>
</dbReference>
<evidence type="ECO:0000313" key="3">
    <source>
        <dbReference type="EMBL" id="TCT05938.1"/>
    </source>
</evidence>
<reference evidence="3 4" key="1">
    <citation type="submission" date="2019-03" db="EMBL/GenBank/DDBJ databases">
        <title>Genomic Encyclopedia of Type Strains, Phase IV (KMG-IV): sequencing the most valuable type-strain genomes for metagenomic binning, comparative biology and taxonomic classification.</title>
        <authorList>
            <person name="Goeker M."/>
        </authorList>
    </citation>
    <scope>NUCLEOTIDE SEQUENCE [LARGE SCALE GENOMIC DNA]</scope>
    <source>
        <strain evidence="3 4">DSM 9035</strain>
    </source>
</reference>
<feature type="transmembrane region" description="Helical" evidence="1">
    <location>
        <begin position="289"/>
        <end position="308"/>
    </location>
</feature>
<organism evidence="3 4">
    <name type="scientific">Aquabacter spiritensis</name>
    <dbReference type="NCBI Taxonomy" id="933073"/>
    <lineage>
        <taxon>Bacteria</taxon>
        <taxon>Pseudomonadati</taxon>
        <taxon>Pseudomonadota</taxon>
        <taxon>Alphaproteobacteria</taxon>
        <taxon>Hyphomicrobiales</taxon>
        <taxon>Xanthobacteraceae</taxon>
        <taxon>Aquabacter</taxon>
    </lineage>
</organism>
<feature type="transmembrane region" description="Helical" evidence="1">
    <location>
        <begin position="87"/>
        <end position="105"/>
    </location>
</feature>
<dbReference type="Pfam" id="PF01757">
    <property type="entry name" value="Acyl_transf_3"/>
    <property type="match status" value="1"/>
</dbReference>
<dbReference type="PANTHER" id="PTHR23028">
    <property type="entry name" value="ACETYLTRANSFERASE"/>
    <property type="match status" value="1"/>
</dbReference>
<protein>
    <submittedName>
        <fullName evidence="3">Peptidoglycan/LPS O-acetylase OafA/YrhL</fullName>
    </submittedName>
</protein>
<evidence type="ECO:0000313" key="4">
    <source>
        <dbReference type="Proteomes" id="UP000294664"/>
    </source>
</evidence>
<proteinExistence type="predicted"/>
<keyword evidence="1" id="KW-0812">Transmembrane</keyword>
<evidence type="ECO:0000259" key="2">
    <source>
        <dbReference type="Pfam" id="PF01757"/>
    </source>
</evidence>
<dbReference type="EMBL" id="SMAI01000003">
    <property type="protein sequence ID" value="TCT05938.1"/>
    <property type="molecule type" value="Genomic_DNA"/>
</dbReference>
<feature type="transmembrane region" description="Helical" evidence="1">
    <location>
        <begin position="12"/>
        <end position="29"/>
    </location>
</feature>
<gene>
    <name evidence="3" type="ORF">EDC64_10339</name>
</gene>
<dbReference type="GO" id="GO:0016020">
    <property type="term" value="C:membrane"/>
    <property type="evidence" value="ECO:0007669"/>
    <property type="project" value="TreeGrafter"/>
</dbReference>
<name>A0A4V2UY42_9HYPH</name>
<dbReference type="PANTHER" id="PTHR23028:SF53">
    <property type="entry name" value="ACYL_TRANSF_3 DOMAIN-CONTAINING PROTEIN"/>
    <property type="match status" value="1"/>
</dbReference>
<sequence length="365" mass="40084">MIKDYGDTTFITGLRALAAIAVILLHAGGAGLRDWGVAGDNFVEMAGRGGVYVFFVISGFSVSASYLEAKDYRRYLARRFWRIAPPYYFWLALVGLGLVPPAHWVEVFKVPVDAYNLVMHFTFLSFLDYRIADALIGVEWSLPVEMVYYLLVPLVLVRVRSWGAIALLIGVGYGLYRLGLSNLGLIPVRPGYEGLAYMWSPLPYVLCFALGIAAFRIREKWAAPGWLGDAALVAAALAVPLVAAWPGIVIGALKAELLLFSALAFALVTLGSRRSRLMNLLLVNRPIQYLGLISYSLYLAHMPVLGLAADRMPQNLPLRFLVTLVLTVAVSALTYRLVEVPGQRLGRWLGARRRAGQPESGPATP</sequence>
<dbReference type="GO" id="GO:0000271">
    <property type="term" value="P:polysaccharide biosynthetic process"/>
    <property type="evidence" value="ECO:0007669"/>
    <property type="project" value="TreeGrafter"/>
</dbReference>
<keyword evidence="4" id="KW-1185">Reference proteome</keyword>